<dbReference type="Gene3D" id="3.40.50.1820">
    <property type="entry name" value="alpha/beta hydrolase"/>
    <property type="match status" value="1"/>
</dbReference>
<keyword evidence="6" id="KW-1185">Reference proteome</keyword>
<comment type="similarity">
    <text evidence="1">Belongs to the diacylglycerol acyltransferase family.</text>
</comment>
<dbReference type="EMBL" id="JANCYU010000066">
    <property type="protein sequence ID" value="KAK4528587.1"/>
    <property type="molecule type" value="Genomic_DNA"/>
</dbReference>
<protein>
    <recommendedName>
        <fullName evidence="7">Gamma-glutamylcyclotransferase</fullName>
    </recommendedName>
</protein>
<comment type="caution">
    <text evidence="5">The sequence shown here is derived from an EMBL/GenBank/DDBJ whole genome shotgun (WGS) entry which is preliminary data.</text>
</comment>
<keyword evidence="3" id="KW-0012">Acyltransferase</keyword>
<proteinExistence type="inferred from homology"/>
<dbReference type="InterPro" id="IPR013024">
    <property type="entry name" value="GGCT-like"/>
</dbReference>
<evidence type="ECO:0000256" key="4">
    <source>
        <dbReference type="SAM" id="Phobius"/>
    </source>
</evidence>
<dbReference type="SUPFAM" id="SSF53474">
    <property type="entry name" value="alpha/beta-Hydrolases"/>
    <property type="match status" value="1"/>
</dbReference>
<evidence type="ECO:0000313" key="5">
    <source>
        <dbReference type="EMBL" id="KAK4528587.1"/>
    </source>
</evidence>
<organism evidence="5 6">
    <name type="scientific">Galdieria yellowstonensis</name>
    <dbReference type="NCBI Taxonomy" id="3028027"/>
    <lineage>
        <taxon>Eukaryota</taxon>
        <taxon>Rhodophyta</taxon>
        <taxon>Bangiophyceae</taxon>
        <taxon>Galdieriales</taxon>
        <taxon>Galdieriaceae</taxon>
        <taxon>Galdieria</taxon>
    </lineage>
</organism>
<keyword evidence="4" id="KW-0472">Membrane</keyword>
<dbReference type="CDD" id="cd07987">
    <property type="entry name" value="LPLAT_MGAT-like"/>
    <property type="match status" value="1"/>
</dbReference>
<keyword evidence="4" id="KW-0812">Transmembrane</keyword>
<dbReference type="InterPro" id="IPR036568">
    <property type="entry name" value="GGCT-like_sf"/>
</dbReference>
<reference evidence="5 6" key="1">
    <citation type="submission" date="2022-07" db="EMBL/GenBank/DDBJ databases">
        <title>Genome-wide signatures of adaptation to extreme environments.</title>
        <authorList>
            <person name="Cho C.H."/>
            <person name="Yoon H.S."/>
        </authorList>
    </citation>
    <scope>NUCLEOTIDE SEQUENCE [LARGE SCALE GENOMIC DNA]</scope>
    <source>
        <strain evidence="5 6">108.79 E11</strain>
    </source>
</reference>
<evidence type="ECO:0000256" key="1">
    <source>
        <dbReference type="ARBA" id="ARBA00005420"/>
    </source>
</evidence>
<name>A0AAV9IMR3_9RHOD</name>
<dbReference type="Pfam" id="PF13772">
    <property type="entry name" value="AIG2_2"/>
    <property type="match status" value="1"/>
</dbReference>
<dbReference type="AlphaFoldDB" id="A0AAV9IMR3"/>
<accession>A0AAV9IMR3</accession>
<keyword evidence="4" id="KW-1133">Transmembrane helix</keyword>
<dbReference type="Pfam" id="PF03982">
    <property type="entry name" value="DAGAT"/>
    <property type="match status" value="1"/>
</dbReference>
<dbReference type="PANTHER" id="PTHR22753">
    <property type="entry name" value="TRANSMEMBRANE PROTEIN 68"/>
    <property type="match status" value="1"/>
</dbReference>
<dbReference type="PANTHER" id="PTHR22753:SF14">
    <property type="entry name" value="MONOACYLGLYCEROL_DIACYLGLYCEROL O-ACYLTRANSFERASE"/>
    <property type="match status" value="1"/>
</dbReference>
<dbReference type="SUPFAM" id="SSF110857">
    <property type="entry name" value="Gamma-glutamyl cyclotransferase-like"/>
    <property type="match status" value="1"/>
</dbReference>
<dbReference type="InterPro" id="IPR029058">
    <property type="entry name" value="AB_hydrolase_fold"/>
</dbReference>
<keyword evidence="2" id="KW-0808">Transferase</keyword>
<dbReference type="CDD" id="cd06661">
    <property type="entry name" value="GGCT_like"/>
    <property type="match status" value="1"/>
</dbReference>
<evidence type="ECO:0000256" key="2">
    <source>
        <dbReference type="ARBA" id="ARBA00022679"/>
    </source>
</evidence>
<sequence length="975" mass="111676">MRVAVTMSFVFHSFPLEENSKSIKILRGSRRSLMQNILSLPRVCVYCSIHQEAPAVRSTHREATNSKSKTTGVKNDQVIWYFAYGSNLSPKVFGPHSSNLFRRFRYLKATKAQLSGYRLCFNVRGIPIVEPCFANIKEDIDGTVSGVLYKLNWSDWKRLSRSEGIGITGAYKERVVKVLKEDDGQAVLAFTLVAEDTRFVFAEEVMPSSRYLGLLSDGLAHWKLNSNHPFLKSFQAATSQPAFPIVNHLAGSLPEDLVAFSSVAHWETGTLRFLKVPDEPSQETEWEKSQVLSSDLSSSSVHSKAKPLLLYLPGIDGTGLGILPQLDSLRKHFHVRCLVWPSSELYSWHQLVDKTLLLIDDVINDYCLETLHSRESAKVWLVAESMGCCLALLLAERRPHLFEHVTLVNPATSYSRSVFSRILSRLDTLPSFLYQIAPVIISPLLLDFGRRWSQPEKLLLAAQNLPKLSEILPPETLRHRIGLIEKFRVKDWSKLETKIFLIASVNDLLIPSYAESERLLNLFPYAVRYICPYGGHGLLLERDIGLSQLILRSHDILSSMTSCKSTLGKSYSWSKMSASSSTESVSQSKETHPKFSSLEVIQNAREQLATYNKVFSPVFIGVDRVPEQQGRPILFVGNHTLYGITDVPFFIEHFLSKRNILVRALAHPIFWSFQRHSEMQRISSSSSSVRNNHRRHSNSFLRIMESFGSVAATPRNLYRLLEQKEAVLLFPGGAREAFKRKDEAYSLHWPKEAEFVRMAIRHDAWIVPFSCVGPEDNFQIVLDGEELLRIPLLERWMKSLFSRSQMPLGDTVREWKGPLNPQDMVNFVQPLSLPRVPHRIYFYFSSPIDTRTLKDAMKDKSQVEYVYRCVENQVKDGISYLLRKRKEDPFGLWWKRVVFETLADVAAPTTWQWSVREGYLDVYRNSLLLSLSIYLYIYIYIYIYIYVCVCPNREKEEIIHTIFIPTSISHGHCLD</sequence>
<feature type="transmembrane region" description="Helical" evidence="4">
    <location>
        <begin position="926"/>
        <end position="947"/>
    </location>
</feature>
<dbReference type="InterPro" id="IPR007130">
    <property type="entry name" value="DAGAT"/>
</dbReference>
<dbReference type="Gene3D" id="3.10.490.10">
    <property type="entry name" value="Gamma-glutamyl cyclotransferase-like"/>
    <property type="match status" value="1"/>
</dbReference>
<dbReference type="GO" id="GO:0016020">
    <property type="term" value="C:membrane"/>
    <property type="evidence" value="ECO:0007669"/>
    <property type="project" value="TreeGrafter"/>
</dbReference>
<gene>
    <name evidence="5" type="ORF">GAYE_SCF61G6532</name>
</gene>
<evidence type="ECO:0000313" key="6">
    <source>
        <dbReference type="Proteomes" id="UP001300502"/>
    </source>
</evidence>
<dbReference type="GO" id="GO:0008374">
    <property type="term" value="F:O-acyltransferase activity"/>
    <property type="evidence" value="ECO:0007669"/>
    <property type="project" value="InterPro"/>
</dbReference>
<evidence type="ECO:0000256" key="3">
    <source>
        <dbReference type="ARBA" id="ARBA00023315"/>
    </source>
</evidence>
<dbReference type="Proteomes" id="UP001300502">
    <property type="component" value="Unassembled WGS sequence"/>
</dbReference>
<evidence type="ECO:0008006" key="7">
    <source>
        <dbReference type="Google" id="ProtNLM"/>
    </source>
</evidence>